<feature type="compositionally biased region" description="Polar residues" evidence="3">
    <location>
        <begin position="200"/>
        <end position="213"/>
    </location>
</feature>
<feature type="region of interest" description="Disordered" evidence="3">
    <location>
        <begin position="493"/>
        <end position="513"/>
    </location>
</feature>
<dbReference type="Ensembl" id="ENSSMAT00000017245.2">
    <property type="protein sequence ID" value="ENSSMAP00000017035.2"/>
    <property type="gene ID" value="ENSSMAG00000010450.2"/>
</dbReference>
<feature type="compositionally biased region" description="Basic and acidic residues" evidence="3">
    <location>
        <begin position="230"/>
        <end position="242"/>
    </location>
</feature>
<feature type="region of interest" description="Disordered" evidence="3">
    <location>
        <begin position="615"/>
        <end position="647"/>
    </location>
</feature>
<evidence type="ECO:0000313" key="5">
    <source>
        <dbReference type="Proteomes" id="UP000694558"/>
    </source>
</evidence>
<feature type="compositionally biased region" description="Basic residues" evidence="3">
    <location>
        <begin position="142"/>
        <end position="152"/>
    </location>
</feature>
<feature type="compositionally biased region" description="Polar residues" evidence="3">
    <location>
        <begin position="689"/>
        <end position="715"/>
    </location>
</feature>
<feature type="compositionally biased region" description="Basic residues" evidence="3">
    <location>
        <begin position="1226"/>
        <end position="1235"/>
    </location>
</feature>
<feature type="compositionally biased region" description="Basic and acidic residues" evidence="3">
    <location>
        <begin position="1"/>
        <end position="16"/>
    </location>
</feature>
<feature type="compositionally biased region" description="Basic residues" evidence="3">
    <location>
        <begin position="982"/>
        <end position="994"/>
    </location>
</feature>
<name>A0A8D3AEK6_SCOMX</name>
<dbReference type="PANTHER" id="PTHR46147">
    <property type="entry name" value="HISTONE-LYSINE N-METHYLTRANSFERASE ASH1"/>
    <property type="match status" value="1"/>
</dbReference>
<dbReference type="GO" id="GO:0042800">
    <property type="term" value="F:histone H3K4 methyltransferase activity"/>
    <property type="evidence" value="ECO:0007669"/>
    <property type="project" value="TreeGrafter"/>
</dbReference>
<dbReference type="Proteomes" id="UP000694558">
    <property type="component" value="Chromosome 9"/>
</dbReference>
<feature type="compositionally biased region" description="Polar residues" evidence="3">
    <location>
        <begin position="354"/>
        <end position="376"/>
    </location>
</feature>
<feature type="compositionally biased region" description="Polar residues" evidence="3">
    <location>
        <begin position="635"/>
        <end position="644"/>
    </location>
</feature>
<evidence type="ECO:0000256" key="2">
    <source>
        <dbReference type="ARBA" id="ARBA00023242"/>
    </source>
</evidence>
<feature type="region of interest" description="Disordered" evidence="3">
    <location>
        <begin position="934"/>
        <end position="1007"/>
    </location>
</feature>
<accession>A0A8D3AEK6</accession>
<dbReference type="GeneTree" id="ENSGT00940000158784"/>
<keyword evidence="2" id="KW-0539">Nucleus</keyword>
<comment type="subcellular location">
    <subcellularLocation>
        <location evidence="1">Nucleus</location>
    </subcellularLocation>
</comment>
<feature type="region of interest" description="Disordered" evidence="3">
    <location>
        <begin position="1"/>
        <end position="32"/>
    </location>
</feature>
<proteinExistence type="predicted"/>
<dbReference type="GO" id="GO:0003677">
    <property type="term" value="F:DNA binding"/>
    <property type="evidence" value="ECO:0007669"/>
    <property type="project" value="InterPro"/>
</dbReference>
<evidence type="ECO:0000256" key="1">
    <source>
        <dbReference type="ARBA" id="ARBA00004123"/>
    </source>
</evidence>
<feature type="compositionally biased region" description="Basic and acidic residues" evidence="3">
    <location>
        <begin position="251"/>
        <end position="280"/>
    </location>
</feature>
<feature type="compositionally biased region" description="Basic residues" evidence="3">
    <location>
        <begin position="502"/>
        <end position="513"/>
    </location>
</feature>
<feature type="region of interest" description="Disordered" evidence="3">
    <location>
        <begin position="1217"/>
        <end position="1251"/>
    </location>
</feature>
<dbReference type="GO" id="GO:0005654">
    <property type="term" value="C:nucleoplasm"/>
    <property type="evidence" value="ECO:0007669"/>
    <property type="project" value="TreeGrafter"/>
</dbReference>
<feature type="region of interest" description="Disordered" evidence="3">
    <location>
        <begin position="455"/>
        <end position="475"/>
    </location>
</feature>
<evidence type="ECO:0000313" key="4">
    <source>
        <dbReference type="Ensembl" id="ENSSMAP00000017035.2"/>
    </source>
</evidence>
<sequence length="1343" mass="147651">MEPRDLVGSARPKEVELQGGRVGPNEEAREGARGIGLACSDDVISGAISEGEGLEEQGEGLLEEQEFSIKEASFQEGSLKLKIQTTKRTKKPPKNLENYICPPEIRMTIRPPVGEGKAGRQGRTGGGAGAGRGQKDEERGPPRKRVSRHTCVRFHEDREERRKEDRERAIAGRKGDEEDRGMHMLTEEVKGRKRRRRPSFDQSFSVEEQSQQRQDSDNTEKHQPGPPEPKVAHKMESHKNDCRLTSQADVCAERIEKAERADKGDKREKGERADRAERGDAVTSRPDPESTFSVNRMKKNPVGRPRISTDTLKHRESTHNLIHKPSLNINPRLPSPNPSPSPRGSISPSPSPKSRANISPSLSPRPSTGSTASSRPTKAKDRWSYLKAKSHASLTSPQRDNRGSLLTLTDPPSAFPITPSSPLYANTDSLTVHAPIKRKRGRPKKQPLLTVETIHEGTSTSPPSPLAQETSAGLNSRKKTHTLNTLVQMASTTTSANSNNLKLKRGRGHSRPVNKMKLGKMQSILNEILSVSSQNGSLPLKSSSAPVTSAMSAMASTIEARLGKQINVSKRGTIYIGKKRGRKPRAETQGSNLNKTTRDKHPLSVSTASLYESPVVPSTTLSPSPSALSIRASHSDTTMPSLQPISALPSKPAIRGFLSGGWKLSPPRLLANSPSHLSEVASVKEVTLSPISESHSEETIPSDSGIGTDNNSTSDQTEKGPNSRRRYSFDLCGFEAVEAAALEASNRGSRTRCERQVTAVDSFLSQQEKKQKHHRRKRKCVQSRDHLHFLSELEEVVVKLQQLRVSHRRYACFPQHPYPSIFRLNFHHYYPVTYDSYSCDSSSYLRRSAELKAKRRRGRPAKASEPITSKLPFVQGYSYPLAGANFYAAPYAMPYAPPLSLGYFPPAPQFYLPHHSLGPAPPSPFMRPAVPPPKAFHSSGHSKLQAGAKLRSTSGPLQGPSVRGEGLGSLGSGSAGGLAGVRLHKRKHKHKHKHKDEPLLSPRDRQELGGLFSGAKTTARLSMLSDRRDLSSQGSSKLLEKQRGIGRGSSLGSSLGMFESDQLSTHSLADSQLHSRQTGQPINSFMSSYSSQSQRSELTFPCFFASSSPSPFYLFFPSSNSLSAFSPVSPPPHFPITLSFPHSLCPSSSMTYCFTSQDSSCCSAIYLPCDVFPLSGVPNKRRYKRREVEQIQKDVRRMHSLNFEHVQKILRAKRLQRQAKTGNNVVKRRPGRPRKQPLVESEGDGRTLGMPVLERCDDLPGRQGLRPNLTPEPLEFSNHDSISATIETVVHQARSVAPLARGAKPPHPWSPPLLDSHHNSFALPGPCCSTPSPFVLSFTPNHV</sequence>
<reference evidence="4" key="2">
    <citation type="submission" date="2025-08" db="UniProtKB">
        <authorList>
            <consortium name="Ensembl"/>
        </authorList>
    </citation>
    <scope>IDENTIFICATION</scope>
</reference>
<protein>
    <submittedName>
        <fullName evidence="4">SET binding protein 1</fullName>
    </submittedName>
</protein>
<dbReference type="SMART" id="SM00384">
    <property type="entry name" value="AT_hook"/>
    <property type="match status" value="5"/>
</dbReference>
<feature type="compositionally biased region" description="Polar residues" evidence="3">
    <location>
        <begin position="456"/>
        <end position="474"/>
    </location>
</feature>
<feature type="region of interest" description="Disordered" evidence="3">
    <location>
        <begin position="688"/>
        <end position="724"/>
    </location>
</feature>
<feature type="compositionally biased region" description="Basic and acidic residues" evidence="3">
    <location>
        <begin position="214"/>
        <end position="223"/>
    </location>
</feature>
<dbReference type="GO" id="GO:0006355">
    <property type="term" value="P:regulation of DNA-templated transcription"/>
    <property type="evidence" value="ECO:0007669"/>
    <property type="project" value="TreeGrafter"/>
</dbReference>
<feature type="compositionally biased region" description="Basic and acidic residues" evidence="3">
    <location>
        <begin position="153"/>
        <end position="190"/>
    </location>
</feature>
<feature type="region of interest" description="Disordered" evidence="3">
    <location>
        <begin position="85"/>
        <end position="422"/>
    </location>
</feature>
<evidence type="ECO:0000256" key="3">
    <source>
        <dbReference type="SAM" id="MobiDB-lite"/>
    </source>
</evidence>
<feature type="region of interest" description="Disordered" evidence="3">
    <location>
        <begin position="577"/>
        <end position="603"/>
    </location>
</feature>
<dbReference type="InterPro" id="IPR017956">
    <property type="entry name" value="AT_hook_DNA-bd_motif"/>
</dbReference>
<feature type="compositionally biased region" description="Basic and acidic residues" evidence="3">
    <location>
        <begin position="995"/>
        <end position="1007"/>
    </location>
</feature>
<organism evidence="4 5">
    <name type="scientific">Scophthalmus maximus</name>
    <name type="common">Turbot</name>
    <name type="synonym">Psetta maxima</name>
    <dbReference type="NCBI Taxonomy" id="52904"/>
    <lineage>
        <taxon>Eukaryota</taxon>
        <taxon>Metazoa</taxon>
        <taxon>Chordata</taxon>
        <taxon>Craniata</taxon>
        <taxon>Vertebrata</taxon>
        <taxon>Euteleostomi</taxon>
        <taxon>Actinopterygii</taxon>
        <taxon>Neopterygii</taxon>
        <taxon>Teleostei</taxon>
        <taxon>Neoteleostei</taxon>
        <taxon>Acanthomorphata</taxon>
        <taxon>Carangaria</taxon>
        <taxon>Pleuronectiformes</taxon>
        <taxon>Pleuronectoidei</taxon>
        <taxon>Scophthalmidae</taxon>
        <taxon>Scophthalmus</taxon>
    </lineage>
</organism>
<feature type="compositionally biased region" description="Gly residues" evidence="3">
    <location>
        <begin position="122"/>
        <end position="132"/>
    </location>
</feature>
<reference evidence="4" key="1">
    <citation type="submission" date="2023-05" db="EMBL/GenBank/DDBJ databases">
        <title>High-quality long-read genome of Scophthalmus maximus.</title>
        <authorList>
            <person name="Lien S."/>
            <person name="Martinez P."/>
        </authorList>
    </citation>
    <scope>NUCLEOTIDE SEQUENCE [LARGE SCALE GENOMIC DNA]</scope>
</reference>
<feature type="compositionally biased region" description="Gly residues" evidence="3">
    <location>
        <begin position="965"/>
        <end position="979"/>
    </location>
</feature>
<feature type="region of interest" description="Disordered" evidence="3">
    <location>
        <begin position="1023"/>
        <end position="1051"/>
    </location>
</feature>
<feature type="compositionally biased region" description="Low complexity" evidence="3">
    <location>
        <begin position="615"/>
        <end position="629"/>
    </location>
</feature>
<dbReference type="PANTHER" id="PTHR46147:SF2">
    <property type="entry name" value="SET-BINDING PROTEIN"/>
    <property type="match status" value="1"/>
</dbReference>